<keyword evidence="1" id="KW-0812">Transmembrane</keyword>
<comment type="caution">
    <text evidence="3">The sequence shown here is derived from an EMBL/GenBank/DDBJ whole genome shotgun (WGS) entry which is preliminary data.</text>
</comment>
<evidence type="ECO:0000313" key="3">
    <source>
        <dbReference type="EMBL" id="KAK9960812.1"/>
    </source>
</evidence>
<evidence type="ECO:0000256" key="1">
    <source>
        <dbReference type="SAM" id="Phobius"/>
    </source>
</evidence>
<proteinExistence type="predicted"/>
<feature type="chain" id="PRO_5043374118" evidence="2">
    <location>
        <begin position="22"/>
        <end position="181"/>
    </location>
</feature>
<organism evidence="3 4">
    <name type="scientific">Culter alburnus</name>
    <name type="common">Topmouth culter</name>
    <dbReference type="NCBI Taxonomy" id="194366"/>
    <lineage>
        <taxon>Eukaryota</taxon>
        <taxon>Metazoa</taxon>
        <taxon>Chordata</taxon>
        <taxon>Craniata</taxon>
        <taxon>Vertebrata</taxon>
        <taxon>Euteleostomi</taxon>
        <taxon>Actinopterygii</taxon>
        <taxon>Neopterygii</taxon>
        <taxon>Teleostei</taxon>
        <taxon>Ostariophysi</taxon>
        <taxon>Cypriniformes</taxon>
        <taxon>Xenocyprididae</taxon>
        <taxon>Xenocypridinae</taxon>
        <taxon>Culter</taxon>
    </lineage>
</organism>
<keyword evidence="1" id="KW-1133">Transmembrane helix</keyword>
<accession>A0AAW1ZH46</accession>
<dbReference type="AlphaFoldDB" id="A0AAW1ZH46"/>
<keyword evidence="2" id="KW-0732">Signal</keyword>
<evidence type="ECO:0000313" key="4">
    <source>
        <dbReference type="Proteomes" id="UP001479290"/>
    </source>
</evidence>
<dbReference type="Proteomes" id="UP001479290">
    <property type="component" value="Unassembled WGS sequence"/>
</dbReference>
<sequence>MPSALLFLLLFPNPWFCLTEGKSLEADETCVGMRREDHSYDFDLPEAVTLNVQKEKCDLEWTIDQSFTAFLDGNSTHFDLPFKKVTRRGITVNYCPVSAIFHASCPIYTKELTCSCTNSTDNNPVFNTSQPFGDISFSGSSKRQHYCVFAVAAMFAISFVILAFFICRTNRASADEQNHPA</sequence>
<protein>
    <submittedName>
        <fullName evidence="3">Uncharacterized protein</fullName>
    </submittedName>
</protein>
<keyword evidence="1" id="KW-0472">Membrane</keyword>
<name>A0AAW1ZH46_CULAL</name>
<feature type="signal peptide" evidence="2">
    <location>
        <begin position="1"/>
        <end position="21"/>
    </location>
</feature>
<keyword evidence="4" id="KW-1185">Reference proteome</keyword>
<dbReference type="EMBL" id="JAWDJR010000016">
    <property type="protein sequence ID" value="KAK9960812.1"/>
    <property type="molecule type" value="Genomic_DNA"/>
</dbReference>
<reference evidence="3 4" key="1">
    <citation type="submission" date="2024-05" db="EMBL/GenBank/DDBJ databases">
        <title>A high-quality chromosomal-level genome assembly of Topmouth culter (Culter alburnus).</title>
        <authorList>
            <person name="Zhao H."/>
        </authorList>
    </citation>
    <scope>NUCLEOTIDE SEQUENCE [LARGE SCALE GENOMIC DNA]</scope>
    <source>
        <strain evidence="3">CATC2023</strain>
        <tissue evidence="3">Muscle</tissue>
    </source>
</reference>
<gene>
    <name evidence="3" type="ORF">ABG768_008647</name>
</gene>
<evidence type="ECO:0000256" key="2">
    <source>
        <dbReference type="SAM" id="SignalP"/>
    </source>
</evidence>
<feature type="transmembrane region" description="Helical" evidence="1">
    <location>
        <begin position="148"/>
        <end position="167"/>
    </location>
</feature>